<organism evidence="2 3">
    <name type="scientific">Chlamydomonas incerta</name>
    <dbReference type="NCBI Taxonomy" id="51695"/>
    <lineage>
        <taxon>Eukaryota</taxon>
        <taxon>Viridiplantae</taxon>
        <taxon>Chlorophyta</taxon>
        <taxon>core chlorophytes</taxon>
        <taxon>Chlorophyceae</taxon>
        <taxon>CS clade</taxon>
        <taxon>Chlamydomonadales</taxon>
        <taxon>Chlamydomonadaceae</taxon>
        <taxon>Chlamydomonas</taxon>
    </lineage>
</organism>
<feature type="region of interest" description="Disordered" evidence="1">
    <location>
        <begin position="206"/>
        <end position="250"/>
    </location>
</feature>
<comment type="caution">
    <text evidence="2">The sequence shown here is derived from an EMBL/GenBank/DDBJ whole genome shotgun (WGS) entry which is preliminary data.</text>
</comment>
<evidence type="ECO:0000256" key="1">
    <source>
        <dbReference type="SAM" id="MobiDB-lite"/>
    </source>
</evidence>
<feature type="compositionally biased region" description="Low complexity" evidence="1">
    <location>
        <begin position="207"/>
        <end position="248"/>
    </location>
</feature>
<protein>
    <submittedName>
        <fullName evidence="2">Uncharacterized protein</fullName>
    </submittedName>
</protein>
<name>A0A835WAG0_CHLIN</name>
<reference evidence="2" key="1">
    <citation type="journal article" date="2020" name="bioRxiv">
        <title>Comparative genomics of Chlamydomonas.</title>
        <authorList>
            <person name="Craig R.J."/>
            <person name="Hasan A.R."/>
            <person name="Ness R.W."/>
            <person name="Keightley P.D."/>
        </authorList>
    </citation>
    <scope>NUCLEOTIDE SEQUENCE</scope>
    <source>
        <strain evidence="2">SAG 7.73</strain>
    </source>
</reference>
<feature type="region of interest" description="Disordered" evidence="1">
    <location>
        <begin position="398"/>
        <end position="425"/>
    </location>
</feature>
<feature type="compositionally biased region" description="Low complexity" evidence="1">
    <location>
        <begin position="398"/>
        <end position="413"/>
    </location>
</feature>
<dbReference type="OrthoDB" id="545608at2759"/>
<accession>A0A835WAG0</accession>
<evidence type="ECO:0000313" key="3">
    <source>
        <dbReference type="Proteomes" id="UP000650467"/>
    </source>
</evidence>
<keyword evidence="3" id="KW-1185">Reference proteome</keyword>
<proteinExistence type="predicted"/>
<dbReference type="Proteomes" id="UP000650467">
    <property type="component" value="Unassembled WGS sequence"/>
</dbReference>
<dbReference type="AlphaFoldDB" id="A0A835WAG0"/>
<evidence type="ECO:0000313" key="2">
    <source>
        <dbReference type="EMBL" id="KAG2443749.1"/>
    </source>
</evidence>
<sequence length="425" mass="43229">MGGDASASLSSSLASLRHLAVTYLPKRWGGQADYSDALGGALSSKDSLEYVFRVPADSAAGDLLQRDAEGVRALAEAEERVLLVKLSARLQAASIAAGGLLLTSTQHDSCIAKLGLMQAVAVLAAASRYTSALRRAVHAQVEAAAAGGAVAAAAEEGGSSNGSSRLAVALRGDVGPESHEARVILPPPLGKPTTPATPGARVECRWTSQPTSAASTTSTTSTTTTASAEQPAEPEATATTAGTAAAASRLPKPPVGVWTTLRLEQLPSPAAHWVRQEAMRTALALRLQQEGGAPAGAELAEVAAAIEIEHAGVCGHCGWWQRAYQVAARTVLAVAAVAALLVARGVLGLLLPARFAAEPAVVAVGAAAPESRWQRAPAPAAPARPQYHHHVSLAAHEGAGTGSASSTGNRAAGVVKMPDPQLQHW</sequence>
<dbReference type="EMBL" id="JAEHOC010000003">
    <property type="protein sequence ID" value="KAG2443749.1"/>
    <property type="molecule type" value="Genomic_DNA"/>
</dbReference>
<gene>
    <name evidence="2" type="ORF">HXX76_002095</name>
</gene>